<dbReference type="PRINTS" id="PR00465">
    <property type="entry name" value="EP450IV"/>
</dbReference>
<keyword evidence="6" id="KW-0503">Monooxygenase</keyword>
<proteinExistence type="inferred from homology"/>
<dbReference type="GO" id="GO:0020037">
    <property type="term" value="F:heme binding"/>
    <property type="evidence" value="ECO:0007669"/>
    <property type="project" value="InterPro"/>
</dbReference>
<dbReference type="InterPro" id="IPR053007">
    <property type="entry name" value="CYP450_monoxygenase_sec-met"/>
</dbReference>
<organism evidence="9 10">
    <name type="scientific">Aureobasidium pullulans</name>
    <name type="common">Black yeast</name>
    <name type="synonym">Pullularia pullulans</name>
    <dbReference type="NCBI Taxonomy" id="5580"/>
    <lineage>
        <taxon>Eukaryota</taxon>
        <taxon>Fungi</taxon>
        <taxon>Dikarya</taxon>
        <taxon>Ascomycota</taxon>
        <taxon>Pezizomycotina</taxon>
        <taxon>Dothideomycetes</taxon>
        <taxon>Dothideomycetidae</taxon>
        <taxon>Dothideales</taxon>
        <taxon>Saccotheciaceae</taxon>
        <taxon>Aureobasidium</taxon>
    </lineage>
</organism>
<evidence type="ECO:0000256" key="7">
    <source>
        <dbReference type="SAM" id="MobiDB-lite"/>
    </source>
</evidence>
<evidence type="ECO:0000256" key="8">
    <source>
        <dbReference type="SAM" id="Phobius"/>
    </source>
</evidence>
<feature type="non-terminal residue" evidence="9">
    <location>
        <position position="1"/>
    </location>
</feature>
<keyword evidence="8" id="KW-0812">Transmembrane</keyword>
<feature type="transmembrane region" description="Helical" evidence="8">
    <location>
        <begin position="321"/>
        <end position="343"/>
    </location>
</feature>
<dbReference type="Gene3D" id="1.10.630.10">
    <property type="entry name" value="Cytochrome P450"/>
    <property type="match status" value="1"/>
</dbReference>
<evidence type="ECO:0000256" key="4">
    <source>
        <dbReference type="ARBA" id="ARBA00023004"/>
    </source>
</evidence>
<dbReference type="PANTHER" id="PTHR47582">
    <property type="entry name" value="P450, PUTATIVE (EUROFUNG)-RELATED"/>
    <property type="match status" value="1"/>
</dbReference>
<feature type="compositionally biased region" description="Basic and acidic residues" evidence="7">
    <location>
        <begin position="456"/>
        <end position="469"/>
    </location>
</feature>
<feature type="binding site" description="axial binding residue" evidence="5">
    <location>
        <position position="491"/>
    </location>
    <ligand>
        <name>heme</name>
        <dbReference type="ChEBI" id="CHEBI:30413"/>
    </ligand>
    <ligandPart>
        <name>Fe</name>
        <dbReference type="ChEBI" id="CHEBI:18248"/>
    </ligandPart>
</feature>
<dbReference type="InterPro" id="IPR002403">
    <property type="entry name" value="Cyt_P450_E_grp-IV"/>
</dbReference>
<dbReference type="CDD" id="cd11040">
    <property type="entry name" value="CYP7_CYP8-like"/>
    <property type="match status" value="1"/>
</dbReference>
<evidence type="ECO:0000256" key="5">
    <source>
        <dbReference type="PIRSR" id="PIRSR602403-1"/>
    </source>
</evidence>
<dbReference type="PROSITE" id="PS00086">
    <property type="entry name" value="CYTOCHROME_P450"/>
    <property type="match status" value="1"/>
</dbReference>
<gene>
    <name evidence="9" type="ORF">D6C91_07507</name>
</gene>
<accession>A0A4S9SRW6</accession>
<dbReference type="EMBL" id="QZBM01000443">
    <property type="protein sequence ID" value="THZ14088.1"/>
    <property type="molecule type" value="Genomic_DNA"/>
</dbReference>
<protein>
    <submittedName>
        <fullName evidence="9">Cytochrome P450</fullName>
    </submittedName>
</protein>
<dbReference type="InterPro" id="IPR001128">
    <property type="entry name" value="Cyt_P450"/>
</dbReference>
<dbReference type="SUPFAM" id="SSF48264">
    <property type="entry name" value="Cytochrome P450"/>
    <property type="match status" value="1"/>
</dbReference>
<comment type="cofactor">
    <cofactor evidence="1 5">
        <name>heme</name>
        <dbReference type="ChEBI" id="CHEBI:30413"/>
    </cofactor>
</comment>
<dbReference type="GO" id="GO:0005506">
    <property type="term" value="F:iron ion binding"/>
    <property type="evidence" value="ECO:0007669"/>
    <property type="project" value="InterPro"/>
</dbReference>
<keyword evidence="4 5" id="KW-0408">Iron</keyword>
<evidence type="ECO:0000256" key="6">
    <source>
        <dbReference type="RuleBase" id="RU000461"/>
    </source>
</evidence>
<dbReference type="InterPro" id="IPR017972">
    <property type="entry name" value="Cyt_P450_CS"/>
</dbReference>
<dbReference type="GO" id="GO:0004497">
    <property type="term" value="F:monooxygenase activity"/>
    <property type="evidence" value="ECO:0007669"/>
    <property type="project" value="UniProtKB-KW"/>
</dbReference>
<keyword evidence="8" id="KW-1133">Transmembrane helix</keyword>
<dbReference type="AlphaFoldDB" id="A0A4S9SRW6"/>
<evidence type="ECO:0000256" key="2">
    <source>
        <dbReference type="ARBA" id="ARBA00010617"/>
    </source>
</evidence>
<keyword evidence="5 6" id="KW-0349">Heme</keyword>
<dbReference type="InterPro" id="IPR036396">
    <property type="entry name" value="Cyt_P450_sf"/>
</dbReference>
<comment type="similarity">
    <text evidence="2 6">Belongs to the cytochrome P450 family.</text>
</comment>
<evidence type="ECO:0000256" key="3">
    <source>
        <dbReference type="ARBA" id="ARBA00022723"/>
    </source>
</evidence>
<feature type="transmembrane region" description="Helical" evidence="8">
    <location>
        <begin position="35"/>
        <end position="54"/>
    </location>
</feature>
<sequence>GCAGERLRRALSRHLITIHATYLVEQKHFEHHTMFLSNYTFSALAVAAALYGLLEHWFGIFHEETEPPILPSKIPWFGHLLGIMQHRTQYMLRLRKRSTLPIYSLPMPAGKLYVVNTPHLITSVMKNSKTLLFGPFATKNHRRLFGVSAEAERLAQDNVDLARGPWGLWHEAVNASHVALNPGEGLDELNRKMLQGMYGTFERLIRDTSEDPKEIGLLEWLKLELTNIVTAASYGPGNPFVDPKVGEAFWNFEENMMMVFAGIFPTVSCPKAYYGREKTIKALTAYFAAGKQHSAGHLVKGIHEHTAKYGLSHEDMARFELATVIAMLVNTLPSAFWLLYYIYKDEKLLKDLRTEVATIVRPKEFESGVVARTIPVADLKTKCPLLNSTWLEILRHHADGSSFCEVTADTVLDQQYLLKKGNVVQMPAIVIHNDVSVWGPDAAQFDAYRFLADNDTKSDKSDATGEERRRQAKRQSVPGAFRAFGGGQTLCPGRHFVTTELLSLTAMMIMRFDITYGSGKIEWPKLGWNDKDMSAAITHPASDIKVTVSQRPSARGLWTFETSQVQGYLSSDSASL</sequence>
<dbReference type="GO" id="GO:0016705">
    <property type="term" value="F:oxidoreductase activity, acting on paired donors, with incorporation or reduction of molecular oxygen"/>
    <property type="evidence" value="ECO:0007669"/>
    <property type="project" value="InterPro"/>
</dbReference>
<dbReference type="PANTHER" id="PTHR47582:SF1">
    <property type="entry name" value="P450, PUTATIVE (EUROFUNG)-RELATED"/>
    <property type="match status" value="1"/>
</dbReference>
<evidence type="ECO:0000313" key="9">
    <source>
        <dbReference type="EMBL" id="THZ14088.1"/>
    </source>
</evidence>
<reference evidence="9 10" key="1">
    <citation type="submission" date="2018-10" db="EMBL/GenBank/DDBJ databases">
        <title>Fifty Aureobasidium pullulans genomes reveal a recombining polyextremotolerant generalist.</title>
        <authorList>
            <person name="Gostincar C."/>
            <person name="Turk M."/>
            <person name="Zajc J."/>
            <person name="Gunde-Cimerman N."/>
        </authorList>
    </citation>
    <scope>NUCLEOTIDE SEQUENCE [LARGE SCALE GENOMIC DNA]</scope>
    <source>
        <strain evidence="9 10">EXF-3863</strain>
    </source>
</reference>
<keyword evidence="6" id="KW-0560">Oxidoreductase</keyword>
<keyword evidence="8" id="KW-0472">Membrane</keyword>
<keyword evidence="3 5" id="KW-0479">Metal-binding</keyword>
<evidence type="ECO:0000256" key="1">
    <source>
        <dbReference type="ARBA" id="ARBA00001971"/>
    </source>
</evidence>
<feature type="region of interest" description="Disordered" evidence="7">
    <location>
        <begin position="456"/>
        <end position="476"/>
    </location>
</feature>
<name>A0A4S9SRW6_AURPU</name>
<comment type="caution">
    <text evidence="9">The sequence shown here is derived from an EMBL/GenBank/DDBJ whole genome shotgun (WGS) entry which is preliminary data.</text>
</comment>
<dbReference type="Proteomes" id="UP000308005">
    <property type="component" value="Unassembled WGS sequence"/>
</dbReference>
<evidence type="ECO:0000313" key="10">
    <source>
        <dbReference type="Proteomes" id="UP000308005"/>
    </source>
</evidence>
<dbReference type="Pfam" id="PF00067">
    <property type="entry name" value="p450"/>
    <property type="match status" value="1"/>
</dbReference>